<dbReference type="AlphaFoldDB" id="A0A3N0YRC9"/>
<evidence type="ECO:0000256" key="10">
    <source>
        <dbReference type="ARBA" id="ARBA00022642"/>
    </source>
</evidence>
<dbReference type="CDD" id="cd09286">
    <property type="entry name" value="NMNAT_Eukarya"/>
    <property type="match status" value="1"/>
</dbReference>
<dbReference type="NCBIfam" id="TIGR00482">
    <property type="entry name" value="nicotinate (nicotinamide) nucleotide adenylyltransferase"/>
    <property type="match status" value="1"/>
</dbReference>
<sequence>MKHEMAAQMKAKVVLLACGSFNPITNIHMRLFELARDYLQDTGRYIVVKGIISPVGDGYKKKGLIENCHRLEMARLASENSEWITVDDWESQQPVWVETAKVLRHHHAGLISSGDSNNNGLDTVRCEKRRKMEQNRNICQIDFSFNTKGDTPQLKLLCGADVLESFAVPNLWKSEDIEEILGRYGVVCITRCGSDAEKFINQSNVLSRHRKNIHVVQEWVTNDISATHVRCALRKGHSVRYLLPDPVVRYIQNHSLFKESEQKNADDILAPLQRYTSTNYRYETTDTVREVCLEMYINSDFYCGDSFWVPDEEDVQLEADDKNVISEVVQLVSEDLTDPEWPSTQMESSSGIDQGGMDASPVTPEENRPTENTKVRKKNIISAFFQKLFGISAKPEMDLTVPEPLCVPDKSAVEPTSQTDLFVNEQSSDVNIAISELKSPTLVSEDLTDPAGPSTEVAGSSSGINQGGMDASPETPEKNSPTDVSKSTKVRRKNKIRAFFQKLFGISDASSH</sequence>
<keyword evidence="17" id="KW-0520">NAD</keyword>
<evidence type="ECO:0000256" key="20">
    <source>
        <dbReference type="ARBA" id="ARBA00048969"/>
    </source>
</evidence>
<evidence type="ECO:0000256" key="3">
    <source>
        <dbReference type="ARBA" id="ARBA00004123"/>
    </source>
</evidence>
<evidence type="ECO:0000256" key="6">
    <source>
        <dbReference type="ARBA" id="ARBA00007064"/>
    </source>
</evidence>
<feature type="compositionally biased region" description="Polar residues" evidence="24">
    <location>
        <begin position="342"/>
        <end position="352"/>
    </location>
</feature>
<dbReference type="InterPro" id="IPR005248">
    <property type="entry name" value="NadD/NMNAT"/>
</dbReference>
<comment type="cofactor">
    <cofactor evidence="2">
        <name>Zn(2+)</name>
        <dbReference type="ChEBI" id="CHEBI:29105"/>
    </cofactor>
</comment>
<comment type="subunit">
    <text evidence="21">Homohexamer. Interacts with ADPRT/PARP1.</text>
</comment>
<keyword evidence="16" id="KW-0460">Magnesium</keyword>
<keyword evidence="27" id="KW-1185">Reference proteome</keyword>
<evidence type="ECO:0000313" key="26">
    <source>
        <dbReference type="EMBL" id="ROL48248.1"/>
    </source>
</evidence>
<feature type="compositionally biased region" description="Polar residues" evidence="24">
    <location>
        <begin position="478"/>
        <end position="487"/>
    </location>
</feature>
<evidence type="ECO:0000256" key="11">
    <source>
        <dbReference type="ARBA" id="ARBA00022679"/>
    </source>
</evidence>
<dbReference type="SUPFAM" id="SSF52374">
    <property type="entry name" value="Nucleotidylyl transferase"/>
    <property type="match status" value="1"/>
</dbReference>
<keyword evidence="18" id="KW-0539">Nucleus</keyword>
<dbReference type="Gene3D" id="3.40.50.620">
    <property type="entry name" value="HUPs"/>
    <property type="match status" value="1"/>
</dbReference>
<dbReference type="GO" id="GO:0000309">
    <property type="term" value="F:nicotinamide-nucleotide adenylyltransferase activity"/>
    <property type="evidence" value="ECO:0007669"/>
    <property type="project" value="UniProtKB-EC"/>
</dbReference>
<comment type="pathway">
    <text evidence="4">Cofactor biosynthesis; NAD(+) biosynthesis; NAD(+) from nicotinamide D-ribonucleotide: step 1/1.</text>
</comment>
<evidence type="ECO:0000313" key="27">
    <source>
        <dbReference type="Proteomes" id="UP000281406"/>
    </source>
</evidence>
<evidence type="ECO:0000256" key="17">
    <source>
        <dbReference type="ARBA" id="ARBA00023027"/>
    </source>
</evidence>
<evidence type="ECO:0000256" key="1">
    <source>
        <dbReference type="ARBA" id="ARBA00001946"/>
    </source>
</evidence>
<dbReference type="FunFam" id="3.40.50.620:FF:000101">
    <property type="entry name" value="Nicotinamide-nucleotide adenylyltransferase"/>
    <property type="match status" value="1"/>
</dbReference>
<feature type="region of interest" description="Disordered" evidence="24">
    <location>
        <begin position="443"/>
        <end position="491"/>
    </location>
</feature>
<evidence type="ECO:0000256" key="16">
    <source>
        <dbReference type="ARBA" id="ARBA00022842"/>
    </source>
</evidence>
<feature type="domain" description="Cytidyltransferase-like" evidence="25">
    <location>
        <begin position="16"/>
        <end position="231"/>
    </location>
</feature>
<evidence type="ECO:0000256" key="24">
    <source>
        <dbReference type="SAM" id="MobiDB-lite"/>
    </source>
</evidence>
<evidence type="ECO:0000256" key="2">
    <source>
        <dbReference type="ARBA" id="ARBA00001947"/>
    </source>
</evidence>
<dbReference type="EC" id="2.7.7.1" evidence="8"/>
<evidence type="ECO:0000256" key="9">
    <source>
        <dbReference type="ARBA" id="ARBA00022553"/>
    </source>
</evidence>
<keyword evidence="10" id="KW-0662">Pyridine nucleotide biosynthesis</keyword>
<comment type="catalytic activity">
    <reaction evidence="19">
        <text>nicotinate beta-D-ribonucleotide + ATP + H(+) = deamido-NAD(+) + diphosphate</text>
        <dbReference type="Rhea" id="RHEA:22860"/>
        <dbReference type="ChEBI" id="CHEBI:15378"/>
        <dbReference type="ChEBI" id="CHEBI:30616"/>
        <dbReference type="ChEBI" id="CHEBI:33019"/>
        <dbReference type="ChEBI" id="CHEBI:57502"/>
        <dbReference type="ChEBI" id="CHEBI:58437"/>
        <dbReference type="EC" id="2.7.7.18"/>
    </reaction>
    <physiologicalReaction direction="left-to-right" evidence="19">
        <dbReference type="Rhea" id="RHEA:22861"/>
    </physiologicalReaction>
    <physiologicalReaction direction="right-to-left" evidence="19">
        <dbReference type="Rhea" id="RHEA:22862"/>
    </physiologicalReaction>
</comment>
<dbReference type="InterPro" id="IPR045094">
    <property type="entry name" value="NMNAT_euk"/>
</dbReference>
<evidence type="ECO:0000256" key="22">
    <source>
        <dbReference type="ARBA" id="ARBA00074014"/>
    </source>
</evidence>
<evidence type="ECO:0000256" key="21">
    <source>
        <dbReference type="ARBA" id="ARBA00064648"/>
    </source>
</evidence>
<comment type="similarity">
    <text evidence="6">Belongs to the eukaryotic NMN adenylyltransferase family.</text>
</comment>
<dbReference type="EC" id="2.7.7.18" evidence="7"/>
<evidence type="ECO:0000256" key="23">
    <source>
        <dbReference type="ARBA" id="ARBA00079376"/>
    </source>
</evidence>
<dbReference type="GO" id="GO:0005634">
    <property type="term" value="C:nucleus"/>
    <property type="evidence" value="ECO:0007669"/>
    <property type="project" value="UniProtKB-SubCell"/>
</dbReference>
<evidence type="ECO:0000256" key="5">
    <source>
        <dbReference type="ARBA" id="ARBA00005019"/>
    </source>
</evidence>
<comment type="subcellular location">
    <subcellularLocation>
        <location evidence="3">Nucleus</location>
    </subcellularLocation>
</comment>
<keyword evidence="14" id="KW-0862">Zinc</keyword>
<reference evidence="26 27" key="1">
    <citation type="submission" date="2018-10" db="EMBL/GenBank/DDBJ databases">
        <title>Genome assembly for a Yunnan-Guizhou Plateau 3E fish, Anabarilius grahami (Regan), and its evolutionary and genetic applications.</title>
        <authorList>
            <person name="Jiang W."/>
        </authorList>
    </citation>
    <scope>NUCLEOTIDE SEQUENCE [LARGE SCALE GENOMIC DNA]</scope>
    <source>
        <strain evidence="26">AG-KIZ</strain>
        <tissue evidence="26">Muscle</tissue>
    </source>
</reference>
<dbReference type="PANTHER" id="PTHR12039:SF21">
    <property type="entry name" value="NICOTINAMIDE_NICOTINIC ACID MONONUCLEOTIDE ADENYLYLTRANSFERASE 1"/>
    <property type="match status" value="1"/>
</dbReference>
<dbReference type="InterPro" id="IPR014729">
    <property type="entry name" value="Rossmann-like_a/b/a_fold"/>
</dbReference>
<dbReference type="UniPathway" id="UPA00253">
    <property type="reaction ID" value="UER00332"/>
</dbReference>
<dbReference type="EMBL" id="RJVU01031169">
    <property type="protein sequence ID" value="ROL48248.1"/>
    <property type="molecule type" value="Genomic_DNA"/>
</dbReference>
<dbReference type="GO" id="GO:0009435">
    <property type="term" value="P:NAD+ biosynthetic process"/>
    <property type="evidence" value="ECO:0007669"/>
    <property type="project" value="UniProtKB-UniPathway"/>
</dbReference>
<name>A0A3N0YRC9_ANAGA</name>
<dbReference type="Proteomes" id="UP000281406">
    <property type="component" value="Unassembled WGS sequence"/>
</dbReference>
<keyword evidence="15" id="KW-0067">ATP-binding</keyword>
<evidence type="ECO:0000256" key="4">
    <source>
        <dbReference type="ARBA" id="ARBA00004658"/>
    </source>
</evidence>
<accession>A0A3N0YRC9</accession>
<dbReference type="Pfam" id="PF01467">
    <property type="entry name" value="CTP_transf_like"/>
    <property type="match status" value="1"/>
</dbReference>
<dbReference type="GO" id="GO:0004515">
    <property type="term" value="F:nicotinate-nucleotide adenylyltransferase activity"/>
    <property type="evidence" value="ECO:0007669"/>
    <property type="project" value="UniProtKB-EC"/>
</dbReference>
<dbReference type="PANTHER" id="PTHR12039">
    <property type="entry name" value="NICOTINAMIDE MONONUCLEOTIDE ADENYLYLTRANSFERASE"/>
    <property type="match status" value="1"/>
</dbReference>
<dbReference type="InterPro" id="IPR051182">
    <property type="entry name" value="Euk_NMN_adenylyltrnsfrase"/>
</dbReference>
<evidence type="ECO:0000256" key="15">
    <source>
        <dbReference type="ARBA" id="ARBA00022840"/>
    </source>
</evidence>
<keyword evidence="12 26" id="KW-0548">Nucleotidyltransferase</keyword>
<evidence type="ECO:0000256" key="13">
    <source>
        <dbReference type="ARBA" id="ARBA00022741"/>
    </source>
</evidence>
<evidence type="ECO:0000259" key="25">
    <source>
        <dbReference type="Pfam" id="PF01467"/>
    </source>
</evidence>
<protein>
    <recommendedName>
        <fullName evidence="22">Nicotinamide/nicotinic acid mononucleotide adenylyltransferase 1</fullName>
        <ecNumber evidence="8">2.7.7.1</ecNumber>
        <ecNumber evidence="7">2.7.7.18</ecNumber>
    </recommendedName>
    <alternativeName>
        <fullName evidence="23">Nicotinate-nucleotide adenylyltransferase 1</fullName>
    </alternativeName>
</protein>
<gene>
    <name evidence="26" type="ORF">DPX16_5642</name>
</gene>
<feature type="region of interest" description="Disordered" evidence="24">
    <location>
        <begin position="336"/>
        <end position="373"/>
    </location>
</feature>
<dbReference type="GO" id="GO:0005524">
    <property type="term" value="F:ATP binding"/>
    <property type="evidence" value="ECO:0007669"/>
    <property type="project" value="UniProtKB-KW"/>
</dbReference>
<evidence type="ECO:0000256" key="18">
    <source>
        <dbReference type="ARBA" id="ARBA00023242"/>
    </source>
</evidence>
<keyword evidence="9" id="KW-0597">Phosphoprotein</keyword>
<dbReference type="OrthoDB" id="422187at2759"/>
<dbReference type="InterPro" id="IPR004821">
    <property type="entry name" value="Cyt_trans-like"/>
</dbReference>
<comment type="pathway">
    <text evidence="5">Cofactor biosynthesis; NAD(+) biosynthesis; deamido-NAD(+) from nicotinate D-ribonucleotide: step 1/1.</text>
</comment>
<proteinExistence type="inferred from homology"/>
<evidence type="ECO:0000256" key="7">
    <source>
        <dbReference type="ARBA" id="ARBA00012389"/>
    </source>
</evidence>
<evidence type="ECO:0000256" key="8">
    <source>
        <dbReference type="ARBA" id="ARBA00012390"/>
    </source>
</evidence>
<keyword evidence="13" id="KW-0547">Nucleotide-binding</keyword>
<evidence type="ECO:0000256" key="19">
    <source>
        <dbReference type="ARBA" id="ARBA00048514"/>
    </source>
</evidence>
<keyword evidence="11 26" id="KW-0808">Transferase</keyword>
<comment type="cofactor">
    <cofactor evidence="1">
        <name>Mg(2+)</name>
        <dbReference type="ChEBI" id="CHEBI:18420"/>
    </cofactor>
</comment>
<evidence type="ECO:0000256" key="14">
    <source>
        <dbReference type="ARBA" id="ARBA00022833"/>
    </source>
</evidence>
<comment type="caution">
    <text evidence="26">The sequence shown here is derived from an EMBL/GenBank/DDBJ whole genome shotgun (WGS) entry which is preliminary data.</text>
</comment>
<evidence type="ECO:0000256" key="12">
    <source>
        <dbReference type="ARBA" id="ARBA00022695"/>
    </source>
</evidence>
<comment type="catalytic activity">
    <reaction evidence="20">
        <text>beta-nicotinamide D-ribonucleotide + ATP + H(+) = diphosphate + NAD(+)</text>
        <dbReference type="Rhea" id="RHEA:21360"/>
        <dbReference type="ChEBI" id="CHEBI:14649"/>
        <dbReference type="ChEBI" id="CHEBI:15378"/>
        <dbReference type="ChEBI" id="CHEBI:30616"/>
        <dbReference type="ChEBI" id="CHEBI:33019"/>
        <dbReference type="ChEBI" id="CHEBI:57540"/>
        <dbReference type="EC" id="2.7.7.1"/>
    </reaction>
    <physiologicalReaction direction="left-to-right" evidence="20">
        <dbReference type="Rhea" id="RHEA:21361"/>
    </physiologicalReaction>
    <physiologicalReaction direction="right-to-left" evidence="20">
        <dbReference type="Rhea" id="RHEA:21362"/>
    </physiologicalReaction>
</comment>
<organism evidence="26 27">
    <name type="scientific">Anabarilius grahami</name>
    <name type="common">Kanglang fish</name>
    <name type="synonym">Barilius grahami</name>
    <dbReference type="NCBI Taxonomy" id="495550"/>
    <lineage>
        <taxon>Eukaryota</taxon>
        <taxon>Metazoa</taxon>
        <taxon>Chordata</taxon>
        <taxon>Craniata</taxon>
        <taxon>Vertebrata</taxon>
        <taxon>Euteleostomi</taxon>
        <taxon>Actinopterygii</taxon>
        <taxon>Neopterygii</taxon>
        <taxon>Teleostei</taxon>
        <taxon>Ostariophysi</taxon>
        <taxon>Cypriniformes</taxon>
        <taxon>Xenocyprididae</taxon>
        <taxon>Xenocypridinae</taxon>
        <taxon>Xenocypridinae incertae sedis</taxon>
        <taxon>Anabarilius</taxon>
    </lineage>
</organism>